<keyword evidence="6" id="KW-1185">Reference proteome</keyword>
<keyword evidence="2" id="KW-0238">DNA-binding</keyword>
<name>A0ABY5Z4U9_9ACTN</name>
<evidence type="ECO:0000313" key="5">
    <source>
        <dbReference type="EMBL" id="UWZ37085.1"/>
    </source>
</evidence>
<dbReference type="SUPFAM" id="SSF46894">
    <property type="entry name" value="C-terminal effector domain of the bipartite response regulators"/>
    <property type="match status" value="1"/>
</dbReference>
<dbReference type="Gene3D" id="1.10.10.10">
    <property type="entry name" value="Winged helix-like DNA-binding domain superfamily/Winged helix DNA-binding domain"/>
    <property type="match status" value="1"/>
</dbReference>
<reference evidence="5" key="1">
    <citation type="submission" date="2021-04" db="EMBL/GenBank/DDBJ databases">
        <title>Biosynthetic gene clusters of Dactylosporangioum roseum.</title>
        <authorList>
            <person name="Hartkoorn R.C."/>
            <person name="Beaudoing E."/>
            <person name="Hot D."/>
            <person name="Moureu S."/>
        </authorList>
    </citation>
    <scope>NUCLEOTIDE SEQUENCE</scope>
    <source>
        <strain evidence="5">NRRL B-16295</strain>
    </source>
</reference>
<dbReference type="Pfam" id="PF00196">
    <property type="entry name" value="GerE"/>
    <property type="match status" value="1"/>
</dbReference>
<proteinExistence type="predicted"/>
<dbReference type="EMBL" id="CP073721">
    <property type="protein sequence ID" value="UWZ37085.1"/>
    <property type="molecule type" value="Genomic_DNA"/>
</dbReference>
<accession>A0ABY5Z4U9</accession>
<sequence>MEQPVMADGERPDLDAVLRGLRAAGLQPVVLYDLSGEVVIVGVANDDRAVAPAPVGWDRLSDREQAVARLAGQALTNRQIARRLGISAHTVNYHLRQIFRKLAIGSRVSLAAYAKLPGTTRAKD</sequence>
<dbReference type="PANTHER" id="PTHR44688:SF16">
    <property type="entry name" value="DNA-BINDING TRANSCRIPTIONAL ACTIVATOR DEVR_DOSR"/>
    <property type="match status" value="1"/>
</dbReference>
<evidence type="ECO:0000256" key="3">
    <source>
        <dbReference type="ARBA" id="ARBA00023163"/>
    </source>
</evidence>
<dbReference type="PROSITE" id="PS50043">
    <property type="entry name" value="HTH_LUXR_2"/>
    <property type="match status" value="1"/>
</dbReference>
<feature type="domain" description="HTH luxR-type" evidence="4">
    <location>
        <begin position="53"/>
        <end position="118"/>
    </location>
</feature>
<dbReference type="RefSeq" id="WP_260726439.1">
    <property type="nucleotide sequence ID" value="NZ_BAAABS010000035.1"/>
</dbReference>
<organism evidence="5 6">
    <name type="scientific">Dactylosporangium roseum</name>
    <dbReference type="NCBI Taxonomy" id="47989"/>
    <lineage>
        <taxon>Bacteria</taxon>
        <taxon>Bacillati</taxon>
        <taxon>Actinomycetota</taxon>
        <taxon>Actinomycetes</taxon>
        <taxon>Micromonosporales</taxon>
        <taxon>Micromonosporaceae</taxon>
        <taxon>Dactylosporangium</taxon>
    </lineage>
</organism>
<gene>
    <name evidence="5" type="ORF">Drose_01825</name>
</gene>
<evidence type="ECO:0000259" key="4">
    <source>
        <dbReference type="PROSITE" id="PS50043"/>
    </source>
</evidence>
<keyword evidence="3" id="KW-0804">Transcription</keyword>
<dbReference type="InterPro" id="IPR000792">
    <property type="entry name" value="Tscrpt_reg_LuxR_C"/>
</dbReference>
<keyword evidence="1" id="KW-0805">Transcription regulation</keyword>
<protein>
    <submittedName>
        <fullName evidence="5">Helix-turn-helix transcriptional regulator</fullName>
    </submittedName>
</protein>
<dbReference type="CDD" id="cd06170">
    <property type="entry name" value="LuxR_C_like"/>
    <property type="match status" value="1"/>
</dbReference>
<dbReference type="Proteomes" id="UP001058271">
    <property type="component" value="Chromosome"/>
</dbReference>
<dbReference type="PANTHER" id="PTHR44688">
    <property type="entry name" value="DNA-BINDING TRANSCRIPTIONAL ACTIVATOR DEVR_DOSR"/>
    <property type="match status" value="1"/>
</dbReference>
<dbReference type="InterPro" id="IPR036388">
    <property type="entry name" value="WH-like_DNA-bd_sf"/>
</dbReference>
<dbReference type="SMART" id="SM00421">
    <property type="entry name" value="HTH_LUXR"/>
    <property type="match status" value="1"/>
</dbReference>
<evidence type="ECO:0000256" key="2">
    <source>
        <dbReference type="ARBA" id="ARBA00023125"/>
    </source>
</evidence>
<evidence type="ECO:0000313" key="6">
    <source>
        <dbReference type="Proteomes" id="UP001058271"/>
    </source>
</evidence>
<evidence type="ECO:0000256" key="1">
    <source>
        <dbReference type="ARBA" id="ARBA00023015"/>
    </source>
</evidence>
<dbReference type="PRINTS" id="PR00038">
    <property type="entry name" value="HTHLUXR"/>
</dbReference>
<dbReference type="InterPro" id="IPR016032">
    <property type="entry name" value="Sig_transdc_resp-reg_C-effctor"/>
</dbReference>